<dbReference type="AlphaFoldDB" id="A0A0N0BCR4"/>
<evidence type="ECO:0000313" key="3">
    <source>
        <dbReference type="Proteomes" id="UP000053105"/>
    </source>
</evidence>
<feature type="region of interest" description="Disordered" evidence="1">
    <location>
        <begin position="389"/>
        <end position="422"/>
    </location>
</feature>
<evidence type="ECO:0000313" key="2">
    <source>
        <dbReference type="EMBL" id="KOX69338.1"/>
    </source>
</evidence>
<reference evidence="2 3" key="1">
    <citation type="submission" date="2015-07" db="EMBL/GenBank/DDBJ databases">
        <title>The genome of Melipona quadrifasciata.</title>
        <authorList>
            <person name="Pan H."/>
            <person name="Kapheim K."/>
        </authorList>
    </citation>
    <scope>NUCLEOTIDE SEQUENCE [LARGE SCALE GENOMIC DNA]</scope>
    <source>
        <strain evidence="2">0111107301</strain>
        <tissue evidence="2">Whole body</tissue>
    </source>
</reference>
<feature type="compositionally biased region" description="Basic and acidic residues" evidence="1">
    <location>
        <begin position="389"/>
        <end position="400"/>
    </location>
</feature>
<feature type="compositionally biased region" description="Acidic residues" evidence="1">
    <location>
        <begin position="401"/>
        <end position="412"/>
    </location>
</feature>
<dbReference type="EMBL" id="KQ435896">
    <property type="protein sequence ID" value="KOX69338.1"/>
    <property type="molecule type" value="Genomic_DNA"/>
</dbReference>
<feature type="region of interest" description="Disordered" evidence="1">
    <location>
        <begin position="136"/>
        <end position="157"/>
    </location>
</feature>
<proteinExistence type="predicted"/>
<organism evidence="2 3">
    <name type="scientific">Melipona quadrifasciata</name>
    <dbReference type="NCBI Taxonomy" id="166423"/>
    <lineage>
        <taxon>Eukaryota</taxon>
        <taxon>Metazoa</taxon>
        <taxon>Ecdysozoa</taxon>
        <taxon>Arthropoda</taxon>
        <taxon>Hexapoda</taxon>
        <taxon>Insecta</taxon>
        <taxon>Pterygota</taxon>
        <taxon>Neoptera</taxon>
        <taxon>Endopterygota</taxon>
        <taxon>Hymenoptera</taxon>
        <taxon>Apocrita</taxon>
        <taxon>Aculeata</taxon>
        <taxon>Apoidea</taxon>
        <taxon>Anthophila</taxon>
        <taxon>Apidae</taxon>
        <taxon>Melipona</taxon>
    </lineage>
</organism>
<gene>
    <name evidence="2" type="ORF">WN51_04376</name>
</gene>
<name>A0A0N0BCR4_9HYME</name>
<keyword evidence="3" id="KW-1185">Reference proteome</keyword>
<sequence length="422" mass="48071">MKEIIIGAHALRAVELTIASSASAPNNKCSNPTEDRSSVKFSIEASAKQILAISLTPNGARLTPIRQIKSQTKIIERRTNEEVLSTFLEFSFATLKKNRNRRCKVIEKKLQVKRPINATLAVNGSSKLIRIELKREEEEEEKEERMTDAEMEREVREEKQVKTSAGVIRTSCFAALPLIWGLASKRRRYRRPHKSPMRITTHSPTSIDLIDIDSASDAYDFTNQFQFRNQSFLSKMETSNVLLHLPTCPHVAIVSIRFFSQITLAESTIATRIRVSQIREHKAATNALSNKHGGGKANALRDGFNLTFQSGFPPTWPASVENIFRTHPVDEKSAYQRTTISRIHGLNATNIPKLKRAACPANHSRSNVYTGQKVDGVDRTRQILANENKRWSEEARRRTEENDDDYEEDEEHLYERMQIENE</sequence>
<accession>A0A0N0BCR4</accession>
<feature type="compositionally biased region" description="Basic and acidic residues" evidence="1">
    <location>
        <begin position="413"/>
        <end position="422"/>
    </location>
</feature>
<evidence type="ECO:0000256" key="1">
    <source>
        <dbReference type="SAM" id="MobiDB-lite"/>
    </source>
</evidence>
<feature type="compositionally biased region" description="Basic and acidic residues" evidence="1">
    <location>
        <begin position="143"/>
        <end position="157"/>
    </location>
</feature>
<dbReference type="Proteomes" id="UP000053105">
    <property type="component" value="Unassembled WGS sequence"/>
</dbReference>
<protein>
    <submittedName>
        <fullName evidence="2">Uncharacterized protein</fullName>
    </submittedName>
</protein>